<gene>
    <name evidence="5" type="ORF">SAMN04488105_1076</name>
</gene>
<evidence type="ECO:0000256" key="4">
    <source>
        <dbReference type="SAM" id="SignalP"/>
    </source>
</evidence>
<dbReference type="EMBL" id="FNAV01000007">
    <property type="protein sequence ID" value="SDE74048.1"/>
    <property type="molecule type" value="Genomic_DNA"/>
</dbReference>
<evidence type="ECO:0000256" key="1">
    <source>
        <dbReference type="ARBA" id="ARBA00004418"/>
    </source>
</evidence>
<dbReference type="AlphaFoldDB" id="A0A1G7FDL2"/>
<dbReference type="PANTHER" id="PTHR33376:SF4">
    <property type="entry name" value="SIALIC ACID-BINDING PERIPLASMIC PROTEIN SIAP"/>
    <property type="match status" value="1"/>
</dbReference>
<proteinExistence type="predicted"/>
<dbReference type="RefSeq" id="WP_089959138.1">
    <property type="nucleotide sequence ID" value="NZ_FNAV01000007.1"/>
</dbReference>
<reference evidence="6" key="1">
    <citation type="submission" date="2016-10" db="EMBL/GenBank/DDBJ databases">
        <authorList>
            <person name="Varghese N."/>
            <person name="Submissions S."/>
        </authorList>
    </citation>
    <scope>NUCLEOTIDE SEQUENCE [LARGE SCALE GENOMIC DNA]</scope>
    <source>
        <strain evidence="6">DSM 10146</strain>
    </source>
</reference>
<evidence type="ECO:0000313" key="6">
    <source>
        <dbReference type="Proteomes" id="UP000198994"/>
    </source>
</evidence>
<keyword evidence="6" id="KW-1185">Reference proteome</keyword>
<dbReference type="CDD" id="cd13603">
    <property type="entry name" value="PBP2_TRAP_Siap_TeaA_like"/>
    <property type="match status" value="1"/>
</dbReference>
<sequence>MKKTLLAASVSLAALTGTAAMAMDDVVVAFAGTEDLKNDAEYVFIHAFAESMAQHGVDVTVHPSNTLGKESDRFDQTSQGLIEVNIGNGGSLMKASKWASTLFLPFLSSDEASFDRMVEESGALDRINEEASRLGVRVAGFAMRGGTLGLFNTEKPVTTLADLKDMRLRAQNGDQVTYMSAWGAKPTVVSWAETPNALQTGVAVGHFNPPSTVVAAGQVELLDYFTPLDAGPVPKVIMLSDDWYSFLTEEERGWVDDAIAEGISVNREWALEQVPYFEQTIQDGGIEITPLKEGERDKFVAASRSVWNQIVPQDDVDFISQYAD</sequence>
<dbReference type="InterPro" id="IPR018389">
    <property type="entry name" value="DctP_fam"/>
</dbReference>
<feature type="chain" id="PRO_5011632018" evidence="4">
    <location>
        <begin position="23"/>
        <end position="324"/>
    </location>
</feature>
<feature type="signal peptide" evidence="4">
    <location>
        <begin position="1"/>
        <end position="22"/>
    </location>
</feature>
<accession>A0A1G7FDL2</accession>
<keyword evidence="3" id="KW-0574">Periplasm</keyword>
<name>A0A1G7FDL2_9RHOB</name>
<dbReference type="OrthoDB" id="8673861at2"/>
<protein>
    <submittedName>
        <fullName evidence="5">TRAP-type C4-dicarboxylate transport system, substrate-binding protein</fullName>
    </submittedName>
</protein>
<dbReference type="Gene3D" id="3.40.190.170">
    <property type="entry name" value="Bacterial extracellular solute-binding protein, family 7"/>
    <property type="match status" value="1"/>
</dbReference>
<evidence type="ECO:0000256" key="2">
    <source>
        <dbReference type="ARBA" id="ARBA00022729"/>
    </source>
</evidence>
<dbReference type="GO" id="GO:0055085">
    <property type="term" value="P:transmembrane transport"/>
    <property type="evidence" value="ECO:0007669"/>
    <property type="project" value="InterPro"/>
</dbReference>
<dbReference type="PANTHER" id="PTHR33376">
    <property type="match status" value="1"/>
</dbReference>
<dbReference type="InterPro" id="IPR038404">
    <property type="entry name" value="TRAP_DctP_sf"/>
</dbReference>
<organism evidence="5 6">
    <name type="scientific">Salipiger thiooxidans</name>
    <dbReference type="NCBI Taxonomy" id="282683"/>
    <lineage>
        <taxon>Bacteria</taxon>
        <taxon>Pseudomonadati</taxon>
        <taxon>Pseudomonadota</taxon>
        <taxon>Alphaproteobacteria</taxon>
        <taxon>Rhodobacterales</taxon>
        <taxon>Roseobacteraceae</taxon>
        <taxon>Salipiger</taxon>
    </lineage>
</organism>
<dbReference type="NCBIfam" id="NF037995">
    <property type="entry name" value="TRAP_S1"/>
    <property type="match status" value="1"/>
</dbReference>
<keyword evidence="2 4" id="KW-0732">Signal</keyword>
<dbReference type="GO" id="GO:0042597">
    <property type="term" value="C:periplasmic space"/>
    <property type="evidence" value="ECO:0007669"/>
    <property type="project" value="UniProtKB-SubCell"/>
</dbReference>
<dbReference type="STRING" id="282683.SAMN04488105_1076"/>
<evidence type="ECO:0000256" key="3">
    <source>
        <dbReference type="ARBA" id="ARBA00022764"/>
    </source>
</evidence>
<evidence type="ECO:0000313" key="5">
    <source>
        <dbReference type="EMBL" id="SDE74048.1"/>
    </source>
</evidence>
<comment type="subcellular location">
    <subcellularLocation>
        <location evidence="1">Periplasm</location>
    </subcellularLocation>
</comment>
<dbReference type="Proteomes" id="UP000198994">
    <property type="component" value="Unassembled WGS sequence"/>
</dbReference>
<dbReference type="Pfam" id="PF03480">
    <property type="entry name" value="DctP"/>
    <property type="match status" value="1"/>
</dbReference>